<dbReference type="InterPro" id="IPR043901">
    <property type="entry name" value="DUF5787"/>
</dbReference>
<dbReference type="Pfam" id="PF19100">
    <property type="entry name" value="DUF5787"/>
    <property type="match status" value="1"/>
</dbReference>
<feature type="region of interest" description="Disordered" evidence="1">
    <location>
        <begin position="294"/>
        <end position="318"/>
    </location>
</feature>
<dbReference type="EMBL" id="QKNY01000018">
    <property type="protein sequence ID" value="RJX42004.1"/>
    <property type="molecule type" value="Genomic_DNA"/>
</dbReference>
<evidence type="ECO:0000313" key="3">
    <source>
        <dbReference type="Proteomes" id="UP000276588"/>
    </source>
</evidence>
<reference evidence="2 3" key="1">
    <citation type="submission" date="2018-06" db="EMBL/GenBank/DDBJ databases">
        <title>Halonotius sp. F13-13 a new haloarchaeeon isolated from a solar saltern from Isla Cristina, Huelva, Spain.</title>
        <authorList>
            <person name="Duran-Viseras A."/>
            <person name="Sanchez-Porro C."/>
            <person name="Ventosa A."/>
        </authorList>
    </citation>
    <scope>NUCLEOTIDE SEQUENCE [LARGE SCALE GENOMIC DNA]</scope>
    <source>
        <strain evidence="2 3">F13-13</strain>
    </source>
</reference>
<gene>
    <name evidence="2" type="ORF">DM826_10105</name>
</gene>
<name>A0A3A6PJ51_9EURY</name>
<dbReference type="AlphaFoldDB" id="A0A3A6PJ51"/>
<dbReference type="OrthoDB" id="211869at2157"/>
<feature type="region of interest" description="Disordered" evidence="1">
    <location>
        <begin position="186"/>
        <end position="207"/>
    </location>
</feature>
<dbReference type="Proteomes" id="UP000276588">
    <property type="component" value="Unassembled WGS sequence"/>
</dbReference>
<sequence>MEFRFELALAAHLEATTDWLIARQLGGTVATPGGRIMDLCCVRPTDALADRAAITSQTIPPLAIESDVGAGEAIDWRPAFDCSIDHARSVVDRAVDCGFFEVERHNGRRYVRQTTRYPDWVDSLVGIENKPDLDQPGDLDRQLRVDIALGIFDKVILATESYVTRAHLNRLPEAVGVWRFDPEEGERTVVREPTPLSTSEPGIEPTNAEPLRTDIAVVDAEAKARKRRRIAERAYGKGWRTYDLPACEHADPTDDGRPYCAFYDHVVDPATDCGESCPGYEPADPHEIDQEAIREERSPWVADPDGISRSQSGLNRFL</sequence>
<accession>A0A3A6PJ51</accession>
<organism evidence="2 3">
    <name type="scientific">Halonotius aquaticus</name>
    <dbReference type="NCBI Taxonomy" id="2216978"/>
    <lineage>
        <taxon>Archaea</taxon>
        <taxon>Methanobacteriati</taxon>
        <taxon>Methanobacteriota</taxon>
        <taxon>Stenosarchaea group</taxon>
        <taxon>Halobacteria</taxon>
        <taxon>Halobacteriales</taxon>
        <taxon>Haloferacaceae</taxon>
        <taxon>Halonotius</taxon>
    </lineage>
</organism>
<evidence type="ECO:0000313" key="2">
    <source>
        <dbReference type="EMBL" id="RJX42004.1"/>
    </source>
</evidence>
<evidence type="ECO:0000256" key="1">
    <source>
        <dbReference type="SAM" id="MobiDB-lite"/>
    </source>
</evidence>
<comment type="caution">
    <text evidence="2">The sequence shown here is derived from an EMBL/GenBank/DDBJ whole genome shotgun (WGS) entry which is preliminary data.</text>
</comment>
<feature type="compositionally biased region" description="Polar residues" evidence="1">
    <location>
        <begin position="308"/>
        <end position="318"/>
    </location>
</feature>
<protein>
    <submittedName>
        <fullName evidence="2">Uncharacterized protein</fullName>
    </submittedName>
</protein>
<proteinExistence type="predicted"/>
<dbReference type="RefSeq" id="WP_120103297.1">
    <property type="nucleotide sequence ID" value="NZ_QKNY01000018.1"/>
</dbReference>
<keyword evidence="3" id="KW-1185">Reference proteome</keyword>